<evidence type="ECO:0000313" key="2">
    <source>
        <dbReference type="Proteomes" id="UP000053820"/>
    </source>
</evidence>
<reference evidence="1 2" key="1">
    <citation type="submission" date="2014-04" db="EMBL/GenBank/DDBJ databases">
        <title>Evolutionary Origins and Diversification of the Mycorrhizal Mutualists.</title>
        <authorList>
            <consortium name="DOE Joint Genome Institute"/>
            <consortium name="Mycorrhizal Genomics Consortium"/>
            <person name="Kohler A."/>
            <person name="Kuo A."/>
            <person name="Nagy L.G."/>
            <person name="Floudas D."/>
            <person name="Copeland A."/>
            <person name="Barry K.W."/>
            <person name="Cichocki N."/>
            <person name="Veneault-Fourrey C."/>
            <person name="LaButti K."/>
            <person name="Lindquist E.A."/>
            <person name="Lipzen A."/>
            <person name="Lundell T."/>
            <person name="Morin E."/>
            <person name="Murat C."/>
            <person name="Riley R."/>
            <person name="Ohm R."/>
            <person name="Sun H."/>
            <person name="Tunlid A."/>
            <person name="Henrissat B."/>
            <person name="Grigoriev I.V."/>
            <person name="Hibbett D.S."/>
            <person name="Martin F."/>
        </authorList>
    </citation>
    <scope>NUCLEOTIDE SEQUENCE [LARGE SCALE GENOMIC DNA]</scope>
    <source>
        <strain evidence="1 2">MD-312</strain>
    </source>
</reference>
<dbReference type="AlphaFoldDB" id="A0A0C9VUY1"/>
<name>A0A0C9VUY1_9AGAM</name>
<gene>
    <name evidence="1" type="ORF">HYDPIDRAFT_115371</name>
</gene>
<dbReference type="Proteomes" id="UP000053820">
    <property type="component" value="Unassembled WGS sequence"/>
</dbReference>
<organism evidence="1 2">
    <name type="scientific">Hydnomerulius pinastri MD-312</name>
    <dbReference type="NCBI Taxonomy" id="994086"/>
    <lineage>
        <taxon>Eukaryota</taxon>
        <taxon>Fungi</taxon>
        <taxon>Dikarya</taxon>
        <taxon>Basidiomycota</taxon>
        <taxon>Agaricomycotina</taxon>
        <taxon>Agaricomycetes</taxon>
        <taxon>Agaricomycetidae</taxon>
        <taxon>Boletales</taxon>
        <taxon>Boletales incertae sedis</taxon>
        <taxon>Leucogyrophana</taxon>
    </lineage>
</organism>
<keyword evidence="2" id="KW-1185">Reference proteome</keyword>
<dbReference type="HOGENOM" id="CLU_3092960_0_0_1"/>
<protein>
    <submittedName>
        <fullName evidence="1">Uncharacterized protein</fullName>
    </submittedName>
</protein>
<feature type="non-terminal residue" evidence="1">
    <location>
        <position position="52"/>
    </location>
</feature>
<dbReference type="EMBL" id="KN839859">
    <property type="protein sequence ID" value="KIJ61880.1"/>
    <property type="molecule type" value="Genomic_DNA"/>
</dbReference>
<evidence type="ECO:0000313" key="1">
    <source>
        <dbReference type="EMBL" id="KIJ61880.1"/>
    </source>
</evidence>
<sequence>MFSGGKCIAHGDSCSCLLARYGGGNHLDRPKVLHDAVQLFFLVVCLSSKVVD</sequence>
<accession>A0A0C9VUY1</accession>
<proteinExistence type="predicted"/>